<feature type="transmembrane region" description="Helical" evidence="6">
    <location>
        <begin position="328"/>
        <end position="347"/>
    </location>
</feature>
<evidence type="ECO:0000256" key="2">
    <source>
        <dbReference type="ARBA" id="ARBA00022692"/>
    </source>
</evidence>
<keyword evidence="9" id="KW-1185">Reference proteome</keyword>
<keyword evidence="2 6" id="KW-0812">Transmembrane</keyword>
<feature type="transmembrane region" description="Helical" evidence="6">
    <location>
        <begin position="401"/>
        <end position="423"/>
    </location>
</feature>
<dbReference type="Pfam" id="PF07690">
    <property type="entry name" value="MFS_1"/>
    <property type="match status" value="1"/>
</dbReference>
<dbReference type="PANTHER" id="PTHR23502">
    <property type="entry name" value="MAJOR FACILITATOR SUPERFAMILY"/>
    <property type="match status" value="1"/>
</dbReference>
<feature type="transmembrane region" description="Helical" evidence="6">
    <location>
        <begin position="462"/>
        <end position="484"/>
    </location>
</feature>
<evidence type="ECO:0000256" key="3">
    <source>
        <dbReference type="ARBA" id="ARBA00022989"/>
    </source>
</evidence>
<evidence type="ECO:0000256" key="6">
    <source>
        <dbReference type="SAM" id="Phobius"/>
    </source>
</evidence>
<dbReference type="EMBL" id="QJNS01000718">
    <property type="protein sequence ID" value="RYO74737.1"/>
    <property type="molecule type" value="Genomic_DNA"/>
</dbReference>
<dbReference type="InterPro" id="IPR036259">
    <property type="entry name" value="MFS_trans_sf"/>
</dbReference>
<evidence type="ECO:0000259" key="7">
    <source>
        <dbReference type="PROSITE" id="PS50850"/>
    </source>
</evidence>
<comment type="caution">
    <text evidence="8">The sequence shown here is derived from an EMBL/GenBank/DDBJ whole genome shotgun (WGS) entry which is preliminary data.</text>
</comment>
<protein>
    <recommendedName>
        <fullName evidence="7">Major facilitator superfamily (MFS) profile domain-containing protein</fullName>
    </recommendedName>
</protein>
<dbReference type="InterPro" id="IPR011701">
    <property type="entry name" value="MFS"/>
</dbReference>
<dbReference type="PROSITE" id="PS50850">
    <property type="entry name" value="MFS"/>
    <property type="match status" value="1"/>
</dbReference>
<proteinExistence type="predicted"/>
<accession>A0ABY0GRL9</accession>
<name>A0ABY0GRL9_9PEZI</name>
<evidence type="ECO:0000313" key="8">
    <source>
        <dbReference type="EMBL" id="RYO74737.1"/>
    </source>
</evidence>
<feature type="transmembrane region" description="Helical" evidence="6">
    <location>
        <begin position="289"/>
        <end position="308"/>
    </location>
</feature>
<feature type="transmembrane region" description="Helical" evidence="6">
    <location>
        <begin position="95"/>
        <end position="117"/>
    </location>
</feature>
<feature type="transmembrane region" description="Helical" evidence="6">
    <location>
        <begin position="370"/>
        <end position="389"/>
    </location>
</feature>
<keyword evidence="3 6" id="KW-1133">Transmembrane helix</keyword>
<feature type="region of interest" description="Disordered" evidence="5">
    <location>
        <begin position="1"/>
        <end position="46"/>
    </location>
</feature>
<organism evidence="8 9">
    <name type="scientific">Monosporascus cannonballus</name>
    <dbReference type="NCBI Taxonomy" id="155416"/>
    <lineage>
        <taxon>Eukaryota</taxon>
        <taxon>Fungi</taxon>
        <taxon>Dikarya</taxon>
        <taxon>Ascomycota</taxon>
        <taxon>Pezizomycotina</taxon>
        <taxon>Sordariomycetes</taxon>
        <taxon>Xylariomycetidae</taxon>
        <taxon>Xylariales</taxon>
        <taxon>Xylariales incertae sedis</taxon>
        <taxon>Monosporascus</taxon>
    </lineage>
</organism>
<dbReference type="Proteomes" id="UP000294003">
    <property type="component" value="Unassembled WGS sequence"/>
</dbReference>
<feature type="transmembrane region" description="Helical" evidence="6">
    <location>
        <begin position="435"/>
        <end position="456"/>
    </location>
</feature>
<dbReference type="InterPro" id="IPR020846">
    <property type="entry name" value="MFS_dom"/>
</dbReference>
<evidence type="ECO:0000256" key="1">
    <source>
        <dbReference type="ARBA" id="ARBA00004141"/>
    </source>
</evidence>
<feature type="transmembrane region" description="Helical" evidence="6">
    <location>
        <begin position="187"/>
        <end position="208"/>
    </location>
</feature>
<feature type="domain" description="Major facilitator superfamily (MFS) profile" evidence="7">
    <location>
        <begin position="64"/>
        <end position="496"/>
    </location>
</feature>
<dbReference type="SUPFAM" id="SSF103473">
    <property type="entry name" value="MFS general substrate transporter"/>
    <property type="match status" value="1"/>
</dbReference>
<keyword evidence="4 6" id="KW-0472">Membrane</keyword>
<evidence type="ECO:0000256" key="5">
    <source>
        <dbReference type="SAM" id="MobiDB-lite"/>
    </source>
</evidence>
<evidence type="ECO:0000256" key="4">
    <source>
        <dbReference type="ARBA" id="ARBA00023136"/>
    </source>
</evidence>
<gene>
    <name evidence="8" type="ORF">DL762_010300</name>
</gene>
<feature type="transmembrane region" description="Helical" evidence="6">
    <location>
        <begin position="159"/>
        <end position="180"/>
    </location>
</feature>
<comment type="subcellular location">
    <subcellularLocation>
        <location evidence="1">Membrane</location>
        <topology evidence="1">Multi-pass membrane protein</topology>
    </subcellularLocation>
</comment>
<sequence length="496" mass="52889">MAPLSAPSATGDDSDGSVEKSVTSLTSLPSVPPPPDELDAVTDWDGPADPANPKNWSLGLRIYHTMLPALYGFSVSLGTSVYSPGVFPVMDEFRVSQPVALLGLSLYALGLALGPVVGAPISETQGRKAVYLITLPIFLLFTTGAGLARNIQTLIVCRFLSATFGAPALAVGAGTVADIWDMEHGGGLATVLITCTFFLGPSLGPLIGGYTIETRGDWRWLMWVLLLIAGPIGLLALPSRETSKKIILARRAKQRGLPGPPKPPAAAALKMLLVVTLGRPLKMLTTEPIVISWALYHSFVFGVLFAFFDSYPYVFIGVYGFSAGQIGLAFLGVFIGTLLAVFTFALIDKTVYQKKKAACAPAKPPPEERLYTSMLGAFGIPIALFWFAWTARADVHFMVPIAAGIPFGWGTVTLFLGGMTFLLDTYGAMYGASAVAANGILRYSFGAGFPMFAIQMYEKLGIAWATSLLAFIGIGMLPIPFMLYKFGPALRARSSF</sequence>
<evidence type="ECO:0000313" key="9">
    <source>
        <dbReference type="Proteomes" id="UP000294003"/>
    </source>
</evidence>
<dbReference type="PANTHER" id="PTHR23502:SF38">
    <property type="entry name" value="POLYAMINE TRANSPORTER 4"/>
    <property type="match status" value="1"/>
</dbReference>
<dbReference type="CDD" id="cd17323">
    <property type="entry name" value="MFS_Tpo1_MDR_like"/>
    <property type="match status" value="1"/>
</dbReference>
<dbReference type="Gene3D" id="1.20.1250.20">
    <property type="entry name" value="MFS general substrate transporter like domains"/>
    <property type="match status" value="1"/>
</dbReference>
<feature type="transmembrane region" description="Helical" evidence="6">
    <location>
        <begin position="62"/>
        <end position="83"/>
    </location>
</feature>
<feature type="transmembrane region" description="Helical" evidence="6">
    <location>
        <begin position="129"/>
        <end position="147"/>
    </location>
</feature>
<reference evidence="8 9" key="1">
    <citation type="submission" date="2018-06" db="EMBL/GenBank/DDBJ databases">
        <title>Complete Genomes of Monosporascus.</title>
        <authorList>
            <person name="Robinson A.J."/>
            <person name="Natvig D.O."/>
        </authorList>
    </citation>
    <scope>NUCLEOTIDE SEQUENCE [LARGE SCALE GENOMIC DNA]</scope>
    <source>
        <strain evidence="8 9">CBS 609.92</strain>
    </source>
</reference>